<dbReference type="Proteomes" id="UP000245489">
    <property type="component" value="Unassembled WGS sequence"/>
</dbReference>
<name>A0A316E1Q1_9BACT</name>
<accession>A0A316E1Q1</accession>
<comment type="caution">
    <text evidence="1">The sequence shown here is derived from an EMBL/GenBank/DDBJ whole genome shotgun (WGS) entry which is preliminary data.</text>
</comment>
<organism evidence="1 2">
    <name type="scientific">Arcicella aurantiaca</name>
    <dbReference type="NCBI Taxonomy" id="591202"/>
    <lineage>
        <taxon>Bacteria</taxon>
        <taxon>Pseudomonadati</taxon>
        <taxon>Bacteroidota</taxon>
        <taxon>Cytophagia</taxon>
        <taxon>Cytophagales</taxon>
        <taxon>Flectobacillaceae</taxon>
        <taxon>Arcicella</taxon>
    </lineage>
</organism>
<dbReference type="EMBL" id="QGGO01000015">
    <property type="protein sequence ID" value="PWK24404.1"/>
    <property type="molecule type" value="Genomic_DNA"/>
</dbReference>
<proteinExistence type="predicted"/>
<dbReference type="InterPro" id="IPR025366">
    <property type="entry name" value="DUF4270"/>
</dbReference>
<evidence type="ECO:0000313" key="1">
    <source>
        <dbReference type="EMBL" id="PWK24404.1"/>
    </source>
</evidence>
<protein>
    <submittedName>
        <fullName evidence="1">Uncharacterized protein DUF4270</fullName>
    </submittedName>
</protein>
<dbReference type="Pfam" id="PF14092">
    <property type="entry name" value="DUF4270"/>
    <property type="match status" value="1"/>
</dbReference>
<evidence type="ECO:0000313" key="2">
    <source>
        <dbReference type="Proteomes" id="UP000245489"/>
    </source>
</evidence>
<sequence>MLDSVATNNTSNLLVGRYIDPKLGLVEASSYFHISNADTLYSSVDTAGRKDVTWLKYPSKVDSIRFIMPYTLYQGDTLQNQTFSLTQLSDDASLDATATYYRTTSSPALKSTLLGQAKNVRIRPVKDKNIISGTSRFDTLRIPITDPTFINFIASQRDLQSSKDNVLIGTGFRNKIKGLALTSESAKNAAILGISADLSVMKVYYHYKYIYTLRNAANTADSIKVTVDTTKANNIYIGLYTSSTGVAQNARFSRITPTRTTAFAKLEKGGDAIPASATSNEVVVQAATGLGVKLKFPTLSKLKNGKDIAINKAELVLEPNDNAGLSLPSDLVIVESTPANRPLRTTTTGDGSLYFVSGESYSAAYVAKSNTYTFNVTSSLQNILSGRNKSNGWLLSSTSLVTNSSTGVRSPTSSKNIVSPTPDRAIFANSKMKLKIYYTYVTK</sequence>
<gene>
    <name evidence="1" type="ORF">LV89_02917</name>
</gene>
<dbReference type="AlphaFoldDB" id="A0A316E1Q1"/>
<reference evidence="1 2" key="1">
    <citation type="submission" date="2018-05" db="EMBL/GenBank/DDBJ databases">
        <title>Genomic Encyclopedia of Archaeal and Bacterial Type Strains, Phase II (KMG-II): from individual species to whole genera.</title>
        <authorList>
            <person name="Goeker M."/>
        </authorList>
    </citation>
    <scope>NUCLEOTIDE SEQUENCE [LARGE SCALE GENOMIC DNA]</scope>
    <source>
        <strain evidence="1 2">DSM 22214</strain>
    </source>
</reference>
<keyword evidence="2" id="KW-1185">Reference proteome</keyword>